<keyword evidence="1" id="KW-0472">Membrane</keyword>
<evidence type="ECO:0000313" key="2">
    <source>
        <dbReference type="EMBL" id="VDC27704.1"/>
    </source>
</evidence>
<feature type="transmembrane region" description="Helical" evidence="1">
    <location>
        <begin position="119"/>
        <end position="138"/>
    </location>
</feature>
<feature type="transmembrane region" description="Helical" evidence="1">
    <location>
        <begin position="309"/>
        <end position="327"/>
    </location>
</feature>
<feature type="transmembrane region" description="Helical" evidence="1">
    <location>
        <begin position="187"/>
        <end position="205"/>
    </location>
</feature>
<feature type="transmembrane region" description="Helical" evidence="1">
    <location>
        <begin position="38"/>
        <end position="55"/>
    </location>
</feature>
<accession>A0A3P5XBW1</accession>
<feature type="transmembrane region" description="Helical" evidence="1">
    <location>
        <begin position="243"/>
        <end position="261"/>
    </location>
</feature>
<gene>
    <name evidence="2" type="ORF">XINFAN_01930</name>
</gene>
<reference evidence="2 3" key="1">
    <citation type="submission" date="2018-11" db="EMBL/GenBank/DDBJ databases">
        <authorList>
            <person name="Criscuolo A."/>
        </authorList>
    </citation>
    <scope>NUCLEOTIDE SEQUENCE [LARGE SCALE GENOMIC DNA]</scope>
    <source>
        <strain evidence="2">ACIP111625</strain>
    </source>
</reference>
<keyword evidence="1" id="KW-1133">Transmembrane helix</keyword>
<feature type="transmembrane region" description="Helical" evidence="1">
    <location>
        <begin position="273"/>
        <end position="297"/>
    </location>
</feature>
<dbReference type="EMBL" id="UXAW01000062">
    <property type="protein sequence ID" value="VDC27704.1"/>
    <property type="molecule type" value="Genomic_DNA"/>
</dbReference>
<protein>
    <recommendedName>
        <fullName evidence="4">O-Antigen ligase</fullName>
    </recommendedName>
</protein>
<dbReference type="Proteomes" id="UP000277498">
    <property type="component" value="Unassembled WGS sequence"/>
</dbReference>
<keyword evidence="3" id="KW-1185">Reference proteome</keyword>
<name>A0A3P5XBW1_9RHOB</name>
<feature type="transmembrane region" description="Helical" evidence="1">
    <location>
        <begin position="405"/>
        <end position="424"/>
    </location>
</feature>
<sequence>MATECFPLRAGVTGRRDPCYPKACRRPDETALDITPTPIAWIALLAWPAVVWVLYDRMGPGRALIWSVLGAYMFLPELLRLDLPMLPDFDKHTLPALAAAVISWRRLGRTLPVLTGSRLTTFLIGLFVISPFVTVLGNTDPIVLRPGLEVPGLRAYDSLATVAMQGLYVLPLFLARRDLASPEALRDLLIALLTGGLLYTLPLLIEAELSPQLHTWIYGYFQHDFAQALRFGGFRPFVFMPHGLWVAFFMLCCLMASVALLRMGPAPRRPALLLVFLLFCALLVICKSFGPLAYALLALPLLFVATPRQQVLIAAGLAAMVMLYPLLRGAHLVPVQSIVDFAARLSEERALSFHFRLTNEDALLARAAERPLFGWGGYGRGFLFNIETGAHLTIADGAWIIQIGAYGWLGYLAEFGLLCLPLWLMAREALVRGARIAPQAAALALMLAFNLVDLLPNATLTPLTWLIAGAVLGHAEALSAARRAVPQAGAAAGRRTVI</sequence>
<organism evidence="2 3">
    <name type="scientific">Pseudogemmobacter humi</name>
    <dbReference type="NCBI Taxonomy" id="2483812"/>
    <lineage>
        <taxon>Bacteria</taxon>
        <taxon>Pseudomonadati</taxon>
        <taxon>Pseudomonadota</taxon>
        <taxon>Alphaproteobacteria</taxon>
        <taxon>Rhodobacterales</taxon>
        <taxon>Paracoccaceae</taxon>
        <taxon>Pseudogemmobacter</taxon>
    </lineage>
</organism>
<evidence type="ECO:0000313" key="3">
    <source>
        <dbReference type="Proteomes" id="UP000277498"/>
    </source>
</evidence>
<keyword evidence="1" id="KW-0812">Transmembrane</keyword>
<feature type="transmembrane region" description="Helical" evidence="1">
    <location>
        <begin position="158"/>
        <end position="175"/>
    </location>
</feature>
<evidence type="ECO:0000256" key="1">
    <source>
        <dbReference type="SAM" id="Phobius"/>
    </source>
</evidence>
<evidence type="ECO:0008006" key="4">
    <source>
        <dbReference type="Google" id="ProtNLM"/>
    </source>
</evidence>
<dbReference type="AlphaFoldDB" id="A0A3P5XBW1"/>
<proteinExistence type="predicted"/>